<reference evidence="1 2" key="1">
    <citation type="journal article" date="2019" name="Commun. Biol.">
        <title>The bagworm genome reveals a unique fibroin gene that provides high tensile strength.</title>
        <authorList>
            <person name="Kono N."/>
            <person name="Nakamura H."/>
            <person name="Ohtoshi R."/>
            <person name="Tomita M."/>
            <person name="Numata K."/>
            <person name="Arakawa K."/>
        </authorList>
    </citation>
    <scope>NUCLEOTIDE SEQUENCE [LARGE SCALE GENOMIC DNA]</scope>
</reference>
<accession>A0A4C1TWG4</accession>
<gene>
    <name evidence="1" type="ORF">EVAR_14786_1</name>
</gene>
<organism evidence="1 2">
    <name type="scientific">Eumeta variegata</name>
    <name type="common">Bagworm moth</name>
    <name type="synonym">Eumeta japonica</name>
    <dbReference type="NCBI Taxonomy" id="151549"/>
    <lineage>
        <taxon>Eukaryota</taxon>
        <taxon>Metazoa</taxon>
        <taxon>Ecdysozoa</taxon>
        <taxon>Arthropoda</taxon>
        <taxon>Hexapoda</taxon>
        <taxon>Insecta</taxon>
        <taxon>Pterygota</taxon>
        <taxon>Neoptera</taxon>
        <taxon>Endopterygota</taxon>
        <taxon>Lepidoptera</taxon>
        <taxon>Glossata</taxon>
        <taxon>Ditrysia</taxon>
        <taxon>Tineoidea</taxon>
        <taxon>Psychidae</taxon>
        <taxon>Oiketicinae</taxon>
        <taxon>Eumeta</taxon>
    </lineage>
</organism>
<comment type="caution">
    <text evidence="1">The sequence shown here is derived from an EMBL/GenBank/DDBJ whole genome shotgun (WGS) entry which is preliminary data.</text>
</comment>
<evidence type="ECO:0000313" key="2">
    <source>
        <dbReference type="Proteomes" id="UP000299102"/>
    </source>
</evidence>
<name>A0A4C1TWG4_EUMVA</name>
<evidence type="ECO:0000313" key="1">
    <source>
        <dbReference type="EMBL" id="GBP18393.1"/>
    </source>
</evidence>
<dbReference type="EMBL" id="BGZK01000096">
    <property type="protein sequence ID" value="GBP18393.1"/>
    <property type="molecule type" value="Genomic_DNA"/>
</dbReference>
<protein>
    <submittedName>
        <fullName evidence="1">Uncharacterized protein</fullName>
    </submittedName>
</protein>
<dbReference type="AlphaFoldDB" id="A0A4C1TWG4"/>
<proteinExistence type="predicted"/>
<keyword evidence="2" id="KW-1185">Reference proteome</keyword>
<sequence>MTMAVSENYHNVNLLSIHLSGSCVSAQLRFCQKASPVVRTAVLHPTLLEVRNAVGGRRARRAVALSPVIARSRMSTGSRFRLQLNIR</sequence>
<dbReference type="Proteomes" id="UP000299102">
    <property type="component" value="Unassembled WGS sequence"/>
</dbReference>